<reference evidence="1" key="1">
    <citation type="submission" date="2010-01" db="EMBL/GenBank/DDBJ databases">
        <title>Complete sequence of plasmid4 of Zymomonas mobilis subsp. mobilis ZM4.</title>
        <authorList>
            <consortium name="US DOE Joint Genome Institute"/>
            <person name="Lucas S."/>
            <person name="Copeland A."/>
            <person name="Lapidus A."/>
            <person name="Glavina del Rio T."/>
            <person name="Tice H."/>
            <person name="Bruce D."/>
            <person name="Goodwin L."/>
            <person name="Pitluck S."/>
            <person name="Balakireva M."/>
            <person name="Brettin T."/>
            <person name="Detter J.C."/>
            <person name="Han C."/>
            <person name="Larimer F."/>
            <person name="Land M."/>
            <person name="Hauser L."/>
            <person name="Kyrpides N."/>
            <person name="Mikhailova N."/>
            <person name="Pappas K."/>
        </authorList>
    </citation>
    <scope>NUCLEOTIDE SEQUENCE [LARGE SCALE GENOMIC DNA]</scope>
    <source>
        <strain evidence="1">ZM4</strain>
        <plasmid evidence="1">pZZM404</plasmid>
    </source>
</reference>
<protein>
    <recommendedName>
        <fullName evidence="2">Pectate lyase superfamily protein domain-containing protein</fullName>
    </recommendedName>
</protein>
<proteinExistence type="predicted"/>
<dbReference type="SUPFAM" id="SSF51126">
    <property type="entry name" value="Pectin lyase-like"/>
    <property type="match status" value="1"/>
</dbReference>
<dbReference type="GeneID" id="79905347"/>
<name>A0A806CE13_ZYMMO</name>
<dbReference type="RefSeq" id="WP_012954759.1">
    <property type="nucleotide sequence ID" value="NC_013787.1"/>
</dbReference>
<dbReference type="EMBL" id="CP001884">
    <property type="protein sequence ID" value="ADC33885.1"/>
    <property type="molecule type" value="Genomic_DNA"/>
</dbReference>
<evidence type="ECO:0000313" key="1">
    <source>
        <dbReference type="EMBL" id="ADC33885.1"/>
    </source>
</evidence>
<organism evidence="1">
    <name type="scientific">Zymomonas mobilis subsp. mobilis (strain ATCC 31821 / ZM4 / CP4)</name>
    <dbReference type="NCBI Taxonomy" id="264203"/>
    <lineage>
        <taxon>Bacteria</taxon>
        <taxon>Pseudomonadati</taxon>
        <taxon>Pseudomonadota</taxon>
        <taxon>Alphaproteobacteria</taxon>
        <taxon>Sphingomonadales</taxon>
        <taxon>Zymomonadaceae</taxon>
        <taxon>Zymomonas</taxon>
    </lineage>
</organism>
<evidence type="ECO:0008006" key="2">
    <source>
        <dbReference type="Google" id="ProtNLM"/>
    </source>
</evidence>
<geneLocation type="plasmid" evidence="1">
    <name>pZZM404</name>
</geneLocation>
<dbReference type="Gene3D" id="2.160.20.10">
    <property type="entry name" value="Single-stranded right-handed beta-helix, Pectin lyase-like"/>
    <property type="match status" value="1"/>
</dbReference>
<dbReference type="InterPro" id="IPR012334">
    <property type="entry name" value="Pectin_lyas_fold"/>
</dbReference>
<dbReference type="AlphaFoldDB" id="A0A806CE13"/>
<keyword evidence="1" id="KW-0614">Plasmid</keyword>
<gene>
    <name evidence="1" type="ORF">ZZM4_0116</name>
</gene>
<sequence length="379" mass="41466">MWKILKGDGITDDLDAFKKALSSQDNIFVPKGRYYLGDTLIIPNGKSLFSFPPCGTNPPSGTVLLFLASLAKCVQIGIGTSYESGIFDGFIIERNGIYVDKTIVPEDSIGLECNNTMGAIVRNVYIIGHAIGLKSNWGITNWFEHISTTCCKKYYVEIDTTPECRFLSCRFGQNGSTDVQGQAYICATGGDTDNISNGPNTIIFNNCHFNLGGGVSLEKWFDVSKITSGHVSEIDTFQFDNCYIESVNIGLYADETVNSISFLQMNNYIVLSNKDFWGVNALTIIDNVQMSNCLIKSNFSINTNKQINFLNISNVTVFGKFTLNTPSIGEEINSVVNVSNIYAYQGITLDGKYALLTFNGNSAAGYSNNAIISGISLKI</sequence>
<dbReference type="InterPro" id="IPR011050">
    <property type="entry name" value="Pectin_lyase_fold/virulence"/>
</dbReference>
<accession>A0A806CE13</accession>